<dbReference type="AlphaFoldDB" id="A0A7W6HDJ3"/>
<dbReference type="RefSeq" id="WP_183208147.1">
    <property type="nucleotide sequence ID" value="NZ_JAAAMM010000003.1"/>
</dbReference>
<reference evidence="1 2" key="1">
    <citation type="submission" date="2020-08" db="EMBL/GenBank/DDBJ databases">
        <title>Genomic Encyclopedia of Type Strains, Phase IV (KMG-IV): sequencing the most valuable type-strain genomes for metagenomic binning, comparative biology and taxonomic classification.</title>
        <authorList>
            <person name="Goeker M."/>
        </authorList>
    </citation>
    <scope>NUCLEOTIDE SEQUENCE [LARGE SCALE GENOMIC DNA]</scope>
    <source>
        <strain evidence="1 2">DSM 103570</strain>
    </source>
</reference>
<protein>
    <submittedName>
        <fullName evidence="1">Uncharacterized protein</fullName>
    </submittedName>
</protein>
<evidence type="ECO:0000313" key="1">
    <source>
        <dbReference type="EMBL" id="MBB4003249.1"/>
    </source>
</evidence>
<comment type="caution">
    <text evidence="1">The sequence shown here is derived from an EMBL/GenBank/DDBJ whole genome shotgun (WGS) entry which is preliminary data.</text>
</comment>
<keyword evidence="2" id="KW-1185">Reference proteome</keyword>
<evidence type="ECO:0000313" key="2">
    <source>
        <dbReference type="Proteomes" id="UP000588647"/>
    </source>
</evidence>
<name>A0A7W6HDJ3_9HYPH</name>
<dbReference type="EMBL" id="JACIEM010000003">
    <property type="protein sequence ID" value="MBB4003249.1"/>
    <property type="molecule type" value="Genomic_DNA"/>
</dbReference>
<sequence length="65" mass="6352">MNEKLTGDTVAAMAALAGQTLAPGSAERIALAIGPALAGFAPTEGTLPFAAEPSGFVVAQRAVPS</sequence>
<accession>A0A7W6HDJ3</accession>
<gene>
    <name evidence="1" type="ORF">GGR03_002330</name>
</gene>
<dbReference type="Proteomes" id="UP000588647">
    <property type="component" value="Unassembled WGS sequence"/>
</dbReference>
<proteinExistence type="predicted"/>
<organism evidence="1 2">
    <name type="scientific">Aurantimonas endophytica</name>
    <dbReference type="NCBI Taxonomy" id="1522175"/>
    <lineage>
        <taxon>Bacteria</taxon>
        <taxon>Pseudomonadati</taxon>
        <taxon>Pseudomonadota</taxon>
        <taxon>Alphaproteobacteria</taxon>
        <taxon>Hyphomicrobiales</taxon>
        <taxon>Aurantimonadaceae</taxon>
        <taxon>Aurantimonas</taxon>
    </lineage>
</organism>